<keyword evidence="4 16" id="KW-0812">Transmembrane</keyword>
<organism evidence="17">
    <name type="scientific">Thermocrinis ruber</name>
    <dbReference type="NCBI Taxonomy" id="75906"/>
    <lineage>
        <taxon>Bacteria</taxon>
        <taxon>Pseudomonadati</taxon>
        <taxon>Aquificota</taxon>
        <taxon>Aquificia</taxon>
        <taxon>Aquificales</taxon>
        <taxon>Aquificaceae</taxon>
        <taxon>Thermocrinis</taxon>
    </lineage>
</organism>
<comment type="similarity">
    <text evidence="11">Belongs to the SEDS family. FtsW subfamily.</text>
</comment>
<evidence type="ECO:0000256" key="6">
    <source>
        <dbReference type="ARBA" id="ARBA00022984"/>
    </source>
</evidence>
<keyword evidence="5" id="KW-0133">Cell shape</keyword>
<evidence type="ECO:0000256" key="16">
    <source>
        <dbReference type="SAM" id="Phobius"/>
    </source>
</evidence>
<feature type="transmembrane region" description="Helical" evidence="16">
    <location>
        <begin position="263"/>
        <end position="284"/>
    </location>
</feature>
<dbReference type="GO" id="GO:0008360">
    <property type="term" value="P:regulation of cell shape"/>
    <property type="evidence" value="ECO:0007669"/>
    <property type="project" value="UniProtKB-KW"/>
</dbReference>
<evidence type="ECO:0000256" key="7">
    <source>
        <dbReference type="ARBA" id="ARBA00022989"/>
    </source>
</evidence>
<evidence type="ECO:0000256" key="14">
    <source>
        <dbReference type="ARBA" id="ARBA00044770"/>
    </source>
</evidence>
<dbReference type="Pfam" id="PF01098">
    <property type="entry name" value="FTSW_RODA_SPOVE"/>
    <property type="match status" value="1"/>
</dbReference>
<dbReference type="GO" id="GO:0008955">
    <property type="term" value="F:peptidoglycan glycosyltransferase activity"/>
    <property type="evidence" value="ECO:0007669"/>
    <property type="project" value="UniProtKB-EC"/>
</dbReference>
<evidence type="ECO:0000256" key="3">
    <source>
        <dbReference type="ARBA" id="ARBA00022679"/>
    </source>
</evidence>
<keyword evidence="7 16" id="KW-1133">Transmembrane helix</keyword>
<comment type="catalytic activity">
    <reaction evidence="15">
        <text>[GlcNAc-(1-&gt;4)-Mur2Ac(oyl-L-Ala-gamma-D-Glu-L-Lys-D-Ala-D-Ala)](n)-di-trans,octa-cis-undecaprenyl diphosphate + beta-D-GlcNAc-(1-&gt;4)-Mur2Ac(oyl-L-Ala-gamma-D-Glu-L-Lys-D-Ala-D-Ala)-di-trans,octa-cis-undecaprenyl diphosphate = [GlcNAc-(1-&gt;4)-Mur2Ac(oyl-L-Ala-gamma-D-Glu-L-Lys-D-Ala-D-Ala)](n+1)-di-trans,octa-cis-undecaprenyl diphosphate + di-trans,octa-cis-undecaprenyl diphosphate + H(+)</text>
        <dbReference type="Rhea" id="RHEA:23708"/>
        <dbReference type="Rhea" id="RHEA-COMP:9602"/>
        <dbReference type="Rhea" id="RHEA-COMP:9603"/>
        <dbReference type="ChEBI" id="CHEBI:15378"/>
        <dbReference type="ChEBI" id="CHEBI:58405"/>
        <dbReference type="ChEBI" id="CHEBI:60033"/>
        <dbReference type="ChEBI" id="CHEBI:78435"/>
        <dbReference type="EC" id="2.4.99.28"/>
    </reaction>
</comment>
<feature type="transmembrane region" description="Helical" evidence="16">
    <location>
        <begin position="99"/>
        <end position="122"/>
    </location>
</feature>
<feature type="transmembrane region" description="Helical" evidence="16">
    <location>
        <begin position="70"/>
        <end position="87"/>
    </location>
</feature>
<dbReference type="GO" id="GO:0015648">
    <property type="term" value="F:lipid-linked peptidoglycan transporter activity"/>
    <property type="evidence" value="ECO:0007669"/>
    <property type="project" value="TreeGrafter"/>
</dbReference>
<evidence type="ECO:0000313" key="17">
    <source>
        <dbReference type="EMBL" id="HHO73148.1"/>
    </source>
</evidence>
<reference evidence="17" key="1">
    <citation type="journal article" date="2020" name="mSystems">
        <title>Genome- and Community-Level Interaction Insights into Carbon Utilization and Element Cycling Functions of Hydrothermarchaeota in Hydrothermal Sediment.</title>
        <authorList>
            <person name="Zhou Z."/>
            <person name="Liu Y."/>
            <person name="Xu W."/>
            <person name="Pan J."/>
            <person name="Luo Z.H."/>
            <person name="Li M."/>
        </authorList>
    </citation>
    <scope>NUCLEOTIDE SEQUENCE [LARGE SCALE GENOMIC DNA]</scope>
    <source>
        <strain evidence="17">SpSt-114</strain>
    </source>
</reference>
<keyword evidence="6" id="KW-0573">Peptidoglycan synthesis</keyword>
<evidence type="ECO:0000256" key="5">
    <source>
        <dbReference type="ARBA" id="ARBA00022960"/>
    </source>
</evidence>
<keyword evidence="3" id="KW-0808">Transferase</keyword>
<dbReference type="InterPro" id="IPR001182">
    <property type="entry name" value="FtsW/RodA"/>
</dbReference>
<feature type="transmembrane region" description="Helical" evidence="16">
    <location>
        <begin position="41"/>
        <end position="58"/>
    </location>
</feature>
<evidence type="ECO:0000256" key="9">
    <source>
        <dbReference type="ARBA" id="ARBA00032370"/>
    </source>
</evidence>
<dbReference type="PANTHER" id="PTHR30474">
    <property type="entry name" value="CELL CYCLE PROTEIN"/>
    <property type="match status" value="1"/>
</dbReference>
<feature type="transmembrane region" description="Helical" evidence="16">
    <location>
        <begin position="329"/>
        <end position="351"/>
    </location>
</feature>
<evidence type="ECO:0000256" key="12">
    <source>
        <dbReference type="ARBA" id="ARBA00041185"/>
    </source>
</evidence>
<keyword evidence="8 16" id="KW-0472">Membrane</keyword>
<name>A0A7C5WXA2_9AQUI</name>
<accession>A0A7C5WXA2</accession>
<feature type="transmembrane region" description="Helical" evidence="16">
    <location>
        <begin position="296"/>
        <end position="317"/>
    </location>
</feature>
<sequence>MPDRWIFYSVILLFLMGETAIISANVLSASELDVQTLKRPVLQFVVFFAGLLLSFYIAKIDYKRLFKGKYVYLLVGISLVSLFFVLVKKAVSGKAVERWLFGGSVQPLEFAKIAIIIFLSYYIVSKGSLRSIKTFSWAFFIVLLHAIFLVLQPDKGGALFILLLSFSLMYVGGIPYRLYIPAVTLVGFFSFFLIKKGYVSERLSAWIDPFADAEDTGYQIIQSLYALAKGGPFGVGIGKGIQKMGALPEADTDYVISIIGEEMGFLGVMMVVLLYALLVGRLFYYSVKVDEPFGKLLLFGVAMNFSLAFLWNLAMASNLLPPKGIALPFVSYGTSNLFASLIMIGLAQSVIKVWQRERTFSTLTAFTQS</sequence>
<evidence type="ECO:0000256" key="4">
    <source>
        <dbReference type="ARBA" id="ARBA00022692"/>
    </source>
</evidence>
<dbReference type="GO" id="GO:0009252">
    <property type="term" value="P:peptidoglycan biosynthetic process"/>
    <property type="evidence" value="ECO:0007669"/>
    <property type="project" value="UniProtKB-KW"/>
</dbReference>
<dbReference type="AlphaFoldDB" id="A0A7C5WXA2"/>
<evidence type="ECO:0000256" key="8">
    <source>
        <dbReference type="ARBA" id="ARBA00023136"/>
    </source>
</evidence>
<proteinExistence type="inferred from homology"/>
<feature type="transmembrane region" description="Helical" evidence="16">
    <location>
        <begin position="134"/>
        <end position="151"/>
    </location>
</feature>
<dbReference type="EMBL" id="DSAC01000010">
    <property type="protein sequence ID" value="HHO73148.1"/>
    <property type="molecule type" value="Genomic_DNA"/>
</dbReference>
<comment type="subcellular location">
    <subcellularLocation>
        <location evidence="1">Membrane</location>
        <topology evidence="1">Multi-pass membrane protein</topology>
    </subcellularLocation>
</comment>
<dbReference type="GO" id="GO:0051301">
    <property type="term" value="P:cell division"/>
    <property type="evidence" value="ECO:0007669"/>
    <property type="project" value="InterPro"/>
</dbReference>
<dbReference type="GO" id="GO:0005886">
    <property type="term" value="C:plasma membrane"/>
    <property type="evidence" value="ECO:0007669"/>
    <property type="project" value="TreeGrafter"/>
</dbReference>
<comment type="caution">
    <text evidence="17">The sequence shown here is derived from an EMBL/GenBank/DDBJ whole genome shotgun (WGS) entry which is preliminary data.</text>
</comment>
<evidence type="ECO:0000256" key="15">
    <source>
        <dbReference type="ARBA" id="ARBA00049902"/>
    </source>
</evidence>
<evidence type="ECO:0000256" key="10">
    <source>
        <dbReference type="ARBA" id="ARBA00033270"/>
    </source>
</evidence>
<dbReference type="PANTHER" id="PTHR30474:SF2">
    <property type="entry name" value="PEPTIDOGLYCAN GLYCOSYLTRANSFERASE FTSW-RELATED"/>
    <property type="match status" value="1"/>
</dbReference>
<feature type="transmembrane region" description="Helical" evidence="16">
    <location>
        <begin position="157"/>
        <end position="173"/>
    </location>
</feature>
<keyword evidence="2" id="KW-0328">Glycosyltransferase</keyword>
<protein>
    <recommendedName>
        <fullName evidence="12">Probable peptidoglycan glycosyltransferase FtsW</fullName>
        <ecNumber evidence="14">2.4.99.28</ecNumber>
    </recommendedName>
    <alternativeName>
        <fullName evidence="13">Cell division protein FtsW</fullName>
    </alternativeName>
    <alternativeName>
        <fullName evidence="10">Cell wall polymerase</fullName>
    </alternativeName>
    <alternativeName>
        <fullName evidence="9">Peptidoglycan polymerase</fullName>
    </alternativeName>
</protein>
<dbReference type="GO" id="GO:0032153">
    <property type="term" value="C:cell division site"/>
    <property type="evidence" value="ECO:0007669"/>
    <property type="project" value="TreeGrafter"/>
</dbReference>
<evidence type="ECO:0000256" key="11">
    <source>
        <dbReference type="ARBA" id="ARBA00038053"/>
    </source>
</evidence>
<evidence type="ECO:0000256" key="2">
    <source>
        <dbReference type="ARBA" id="ARBA00022676"/>
    </source>
</evidence>
<dbReference type="EC" id="2.4.99.28" evidence="14"/>
<evidence type="ECO:0000256" key="13">
    <source>
        <dbReference type="ARBA" id="ARBA00041418"/>
    </source>
</evidence>
<gene>
    <name evidence="17" type="ORF">ENN04_00700</name>
</gene>
<evidence type="ECO:0000256" key="1">
    <source>
        <dbReference type="ARBA" id="ARBA00004141"/>
    </source>
</evidence>
<feature type="transmembrane region" description="Helical" evidence="16">
    <location>
        <begin position="7"/>
        <end position="29"/>
    </location>
</feature>
<feature type="transmembrane region" description="Helical" evidence="16">
    <location>
        <begin position="178"/>
        <end position="194"/>
    </location>
</feature>